<sequence>MSADNMIPKRRAADWKNPSVPAMTVEQLGVALNDIAVMAKHIERFTSLLMANLVHGQDDEETYLVAIEAMAQRIGWASDMACDRIDGTGGAVRGDAERWMMPPSFHRYQAAAEGVAA</sequence>
<dbReference type="Proteomes" id="UP000238589">
    <property type="component" value="Unassembled WGS sequence"/>
</dbReference>
<reference evidence="1 2" key="1">
    <citation type="submission" date="2018-03" db="EMBL/GenBank/DDBJ databases">
        <title>Comparative genomics illustrates the genes involved in a hyperalkaliphilic mechanisms of Serpentinomonas isolated from highly-alkaline calcium-rich serpentinized springs.</title>
        <authorList>
            <person name="Suzuki S."/>
            <person name="Ishii S."/>
            <person name="Walworth N."/>
            <person name="Bird L."/>
            <person name="Kuenen J.G."/>
            <person name="Nealson K.H."/>
        </authorList>
    </citation>
    <scope>NUCLEOTIDE SEQUENCE [LARGE SCALE GENOMIC DNA]</scope>
    <source>
        <strain evidence="1 2">P1</strain>
    </source>
</reference>
<evidence type="ECO:0000313" key="2">
    <source>
        <dbReference type="Proteomes" id="UP000238589"/>
    </source>
</evidence>
<protein>
    <submittedName>
        <fullName evidence="1">Uncharacterized protein</fullName>
    </submittedName>
</protein>
<dbReference type="OrthoDB" id="9168902at2"/>
<name>A0A2S9K937_9BURK</name>
<evidence type="ECO:0000313" key="1">
    <source>
        <dbReference type="EMBL" id="PRD66961.1"/>
    </source>
</evidence>
<organism evidence="1 2">
    <name type="scientific">Malikia granosa</name>
    <dbReference type="NCBI Taxonomy" id="263067"/>
    <lineage>
        <taxon>Bacteria</taxon>
        <taxon>Pseudomonadati</taxon>
        <taxon>Pseudomonadota</taxon>
        <taxon>Betaproteobacteria</taxon>
        <taxon>Burkholderiales</taxon>
        <taxon>Comamonadaceae</taxon>
        <taxon>Malikia</taxon>
    </lineage>
</organism>
<proteinExistence type="predicted"/>
<dbReference type="EMBL" id="PVLQ01000008">
    <property type="protein sequence ID" value="PRD66961.1"/>
    <property type="molecule type" value="Genomic_DNA"/>
</dbReference>
<dbReference type="AlphaFoldDB" id="A0A2S9K937"/>
<dbReference type="RefSeq" id="WP_105746944.1">
    <property type="nucleotide sequence ID" value="NZ_PVLQ01000008.1"/>
</dbReference>
<gene>
    <name evidence="1" type="ORF">C6P64_02195</name>
</gene>
<accession>A0A2S9K937</accession>
<comment type="caution">
    <text evidence="1">The sequence shown here is derived from an EMBL/GenBank/DDBJ whole genome shotgun (WGS) entry which is preliminary data.</text>
</comment>
<keyword evidence="2" id="KW-1185">Reference proteome</keyword>